<accession>A0A2P6RPC9</accession>
<dbReference type="Gramene" id="PRQ48270">
    <property type="protein sequence ID" value="PRQ48270"/>
    <property type="gene ID" value="RchiOBHm_Chr2g0108841"/>
</dbReference>
<proteinExistence type="predicted"/>
<dbReference type="Proteomes" id="UP000238479">
    <property type="component" value="Chromosome 2"/>
</dbReference>
<protein>
    <submittedName>
        <fullName evidence="1">Uncharacterized protein</fullName>
    </submittedName>
</protein>
<comment type="caution">
    <text evidence="1">The sequence shown here is derived from an EMBL/GenBank/DDBJ whole genome shotgun (WGS) entry which is preliminary data.</text>
</comment>
<name>A0A2P6RPC9_ROSCH</name>
<reference evidence="1 2" key="1">
    <citation type="journal article" date="2018" name="Nat. Genet.">
        <title>The Rosa genome provides new insights in the design of modern roses.</title>
        <authorList>
            <person name="Bendahmane M."/>
        </authorList>
    </citation>
    <scope>NUCLEOTIDE SEQUENCE [LARGE SCALE GENOMIC DNA]</scope>
    <source>
        <strain evidence="2">cv. Old Blush</strain>
    </source>
</reference>
<evidence type="ECO:0000313" key="1">
    <source>
        <dbReference type="EMBL" id="PRQ48270.1"/>
    </source>
</evidence>
<gene>
    <name evidence="1" type="ORF">RchiOBHm_Chr2g0108841</name>
</gene>
<keyword evidence="2" id="KW-1185">Reference proteome</keyword>
<evidence type="ECO:0000313" key="2">
    <source>
        <dbReference type="Proteomes" id="UP000238479"/>
    </source>
</evidence>
<sequence length="92" mass="10041">MEHYVEDANGFGGEEEEFSVLSGGTVYIESMSGPLANVGLFQSSILQELQGLELELASGSSQLIQRGCSRAKEYGSLRVQRLCSVIYETNMD</sequence>
<dbReference type="STRING" id="74649.A0A2P6RPC9"/>
<organism evidence="1 2">
    <name type="scientific">Rosa chinensis</name>
    <name type="common">China rose</name>
    <dbReference type="NCBI Taxonomy" id="74649"/>
    <lineage>
        <taxon>Eukaryota</taxon>
        <taxon>Viridiplantae</taxon>
        <taxon>Streptophyta</taxon>
        <taxon>Embryophyta</taxon>
        <taxon>Tracheophyta</taxon>
        <taxon>Spermatophyta</taxon>
        <taxon>Magnoliopsida</taxon>
        <taxon>eudicotyledons</taxon>
        <taxon>Gunneridae</taxon>
        <taxon>Pentapetalae</taxon>
        <taxon>rosids</taxon>
        <taxon>fabids</taxon>
        <taxon>Rosales</taxon>
        <taxon>Rosaceae</taxon>
        <taxon>Rosoideae</taxon>
        <taxon>Rosoideae incertae sedis</taxon>
        <taxon>Rosa</taxon>
    </lineage>
</organism>
<dbReference type="EMBL" id="PDCK01000040">
    <property type="protein sequence ID" value="PRQ48270.1"/>
    <property type="molecule type" value="Genomic_DNA"/>
</dbReference>
<dbReference type="AlphaFoldDB" id="A0A2P6RPC9"/>